<reference evidence="4 5" key="1">
    <citation type="submission" date="2018-08" db="EMBL/GenBank/DDBJ databases">
        <title>The metabolism and importance of syntrophic acetate oxidation coupled to methane or sulfide production in haloalkaline environments.</title>
        <authorList>
            <person name="Timmers P.H.A."/>
            <person name="Vavourakis C.D."/>
            <person name="Sorokin D.Y."/>
            <person name="Sinninghe Damste J.S."/>
            <person name="Muyzer G."/>
            <person name="Stams A.J.M."/>
            <person name="Plugge C.M."/>
        </authorList>
    </citation>
    <scope>NUCLEOTIDE SEQUENCE [LARGE SCALE GENOMIC DNA]</scope>
    <source>
        <strain evidence="4">MSAO_Arc3</strain>
    </source>
</reference>
<feature type="domain" description="GHMP kinase C-terminal" evidence="3">
    <location>
        <begin position="79"/>
        <end position="161"/>
    </location>
</feature>
<dbReference type="EMBL" id="QZAB01000576">
    <property type="protein sequence ID" value="RQD80175.1"/>
    <property type="molecule type" value="Genomic_DNA"/>
</dbReference>
<dbReference type="InterPro" id="IPR036554">
    <property type="entry name" value="GHMP_kinase_C_sf"/>
</dbReference>
<dbReference type="GO" id="GO:0016740">
    <property type="term" value="F:transferase activity"/>
    <property type="evidence" value="ECO:0007669"/>
    <property type="project" value="UniProtKB-KW"/>
</dbReference>
<dbReference type="NCBIfam" id="TIGR00144">
    <property type="entry name" value="beta_RFAP_syn"/>
    <property type="match status" value="1"/>
</dbReference>
<gene>
    <name evidence="4" type="ORF">D5R95_08975</name>
</gene>
<feature type="region of interest" description="Disordered" evidence="2">
    <location>
        <begin position="1"/>
        <end position="21"/>
    </location>
</feature>
<sequence>VDGGHKFSDKKTFSPSSASKATPAPILFRKDFPEWYIVIVIPNLKGAYDKEECDLFRDICPIPLSEVQEISHIILMQLIPSVIEKDILYFSRAINNLQKTGFKKREISIQPPIVGKLMAKIHDFGALGVGMSSFGPTIYSILETKTSSEKLKREIESFFKNNIDGEVIVTKANNSGAVIEEVAYEGN</sequence>
<evidence type="ECO:0000256" key="2">
    <source>
        <dbReference type="SAM" id="MobiDB-lite"/>
    </source>
</evidence>
<accession>A0A3R7YCD2</accession>
<organism evidence="4 5">
    <name type="scientific">Methanosalsum natronophilum</name>
    <dbReference type="NCBI Taxonomy" id="768733"/>
    <lineage>
        <taxon>Archaea</taxon>
        <taxon>Methanobacteriati</taxon>
        <taxon>Methanobacteriota</taxon>
        <taxon>Stenosarchaea group</taxon>
        <taxon>Methanomicrobia</taxon>
        <taxon>Methanosarcinales</taxon>
        <taxon>Methanosarcinaceae</taxon>
        <taxon>Methanosalsum</taxon>
    </lineage>
</organism>
<evidence type="ECO:0000313" key="5">
    <source>
        <dbReference type="Proteomes" id="UP000284763"/>
    </source>
</evidence>
<dbReference type="Proteomes" id="UP000284763">
    <property type="component" value="Unassembled WGS sequence"/>
</dbReference>
<feature type="compositionally biased region" description="Basic and acidic residues" evidence="2">
    <location>
        <begin position="1"/>
        <end position="12"/>
    </location>
</feature>
<evidence type="ECO:0000259" key="3">
    <source>
        <dbReference type="Pfam" id="PF08544"/>
    </source>
</evidence>
<dbReference type="SUPFAM" id="SSF55060">
    <property type="entry name" value="GHMP Kinase, C-terminal domain"/>
    <property type="match status" value="1"/>
</dbReference>
<dbReference type="InterPro" id="IPR013750">
    <property type="entry name" value="GHMP_kinase_C_dom"/>
</dbReference>
<proteinExistence type="predicted"/>
<comment type="caution">
    <text evidence="4">The sequence shown here is derived from an EMBL/GenBank/DDBJ whole genome shotgun (WGS) entry which is preliminary data.</text>
</comment>
<keyword evidence="1" id="KW-0808">Transferase</keyword>
<dbReference type="InterPro" id="IPR004422">
    <property type="entry name" value="RFAP_synthase"/>
</dbReference>
<protein>
    <submittedName>
        <fullName evidence="4">Beta-ribofuranosylaminobenzene 5'-phosphate synthase</fullName>
    </submittedName>
</protein>
<dbReference type="AlphaFoldDB" id="A0A3R7YCD2"/>
<evidence type="ECO:0000256" key="1">
    <source>
        <dbReference type="ARBA" id="ARBA00022679"/>
    </source>
</evidence>
<feature type="non-terminal residue" evidence="4">
    <location>
        <position position="1"/>
    </location>
</feature>
<dbReference type="PANTHER" id="PTHR20861">
    <property type="entry name" value="HOMOSERINE/4-DIPHOSPHOCYTIDYL-2-C-METHYL-D-ERYTHRITOL KINASE"/>
    <property type="match status" value="1"/>
</dbReference>
<dbReference type="Gene3D" id="3.30.70.890">
    <property type="entry name" value="GHMP kinase, C-terminal domain"/>
    <property type="match status" value="1"/>
</dbReference>
<dbReference type="Pfam" id="PF08544">
    <property type="entry name" value="GHMP_kinases_C"/>
    <property type="match status" value="1"/>
</dbReference>
<dbReference type="PANTHER" id="PTHR20861:SF6">
    <property type="entry name" value="BETA-RIBOFURANOSYLPHENOL 5'-PHOSPHATE SYNTHASE"/>
    <property type="match status" value="1"/>
</dbReference>
<name>A0A3R7YCD2_9EURY</name>
<evidence type="ECO:0000313" key="4">
    <source>
        <dbReference type="EMBL" id="RQD80175.1"/>
    </source>
</evidence>